<keyword evidence="2" id="KW-1185">Reference proteome</keyword>
<gene>
    <name evidence="1" type="ORF">MSAN_02346200</name>
</gene>
<dbReference type="EMBL" id="JACAZH010000041">
    <property type="protein sequence ID" value="KAF7335354.1"/>
    <property type="molecule type" value="Genomic_DNA"/>
</dbReference>
<reference evidence="1" key="1">
    <citation type="submission" date="2020-05" db="EMBL/GenBank/DDBJ databases">
        <title>Mycena genomes resolve the evolution of fungal bioluminescence.</title>
        <authorList>
            <person name="Tsai I.J."/>
        </authorList>
    </citation>
    <scope>NUCLEOTIDE SEQUENCE</scope>
    <source>
        <strain evidence="1">160909Yilan</strain>
    </source>
</reference>
<evidence type="ECO:0000313" key="2">
    <source>
        <dbReference type="Proteomes" id="UP000623467"/>
    </source>
</evidence>
<comment type="caution">
    <text evidence="1">The sequence shown here is derived from an EMBL/GenBank/DDBJ whole genome shotgun (WGS) entry which is preliminary data.</text>
</comment>
<evidence type="ECO:0000313" key="1">
    <source>
        <dbReference type="EMBL" id="KAF7335354.1"/>
    </source>
</evidence>
<organism evidence="1 2">
    <name type="scientific">Mycena sanguinolenta</name>
    <dbReference type="NCBI Taxonomy" id="230812"/>
    <lineage>
        <taxon>Eukaryota</taxon>
        <taxon>Fungi</taxon>
        <taxon>Dikarya</taxon>
        <taxon>Basidiomycota</taxon>
        <taxon>Agaricomycotina</taxon>
        <taxon>Agaricomycetes</taxon>
        <taxon>Agaricomycetidae</taxon>
        <taxon>Agaricales</taxon>
        <taxon>Marasmiineae</taxon>
        <taxon>Mycenaceae</taxon>
        <taxon>Mycena</taxon>
    </lineage>
</organism>
<name>A0A8H6X6Y7_9AGAR</name>
<dbReference type="Proteomes" id="UP000623467">
    <property type="component" value="Unassembled WGS sequence"/>
</dbReference>
<accession>A0A8H6X6Y7</accession>
<proteinExistence type="predicted"/>
<dbReference type="AlphaFoldDB" id="A0A8H6X6Y7"/>
<protein>
    <submittedName>
        <fullName evidence="1">Uncharacterized protein</fullName>
    </submittedName>
</protein>
<sequence>MASSPFSRIPAELWAIICDEVHNTPTLASLCRISSNSRLGAEALRILYHSVDLRDCPTRVVQSWSRTIMNNTSLAERVHALALRLPSPLRFEVSDATKIGCALGKCVNLKELRVFGELLEKTGTYQNDGIHGWLINDCSFRLTKFESFYFEDRNIERFWRNQTEIQLLAARTSSCLRDPEVLPQVIALRTDLLDFPEGRALQRISTRLEDRYIQRLARSTAVTLTTLYLSRDLVDRFSLGDAIAAVAKYFVDLIHLVIVEQKKCHVALNEKLSTTTLQKFSKLESLVLRMLNVASFEIDDVTHKMNTAAGVYGLGHDFMIACPTLQRAAVSAEVEEQVLASVVTRSQGGEIHEGSGTVVDFDASDMFWNQ</sequence>
<dbReference type="OrthoDB" id="3232239at2759"/>